<evidence type="ECO:0000313" key="12">
    <source>
        <dbReference type="Proteomes" id="UP001285441"/>
    </source>
</evidence>
<evidence type="ECO:0000256" key="6">
    <source>
        <dbReference type="ARBA" id="ARBA00022771"/>
    </source>
</evidence>
<evidence type="ECO:0000256" key="8">
    <source>
        <dbReference type="ARBA" id="ARBA00022833"/>
    </source>
</evidence>
<keyword evidence="12" id="KW-1185">Reference proteome</keyword>
<gene>
    <name evidence="11" type="ORF">B0H63DRAFT_493359</name>
</gene>
<accession>A0AAE0U112</accession>
<reference evidence="11" key="2">
    <citation type="submission" date="2023-06" db="EMBL/GenBank/DDBJ databases">
        <authorList>
            <consortium name="Lawrence Berkeley National Laboratory"/>
            <person name="Haridas S."/>
            <person name="Hensen N."/>
            <person name="Bonometti L."/>
            <person name="Westerberg I."/>
            <person name="Brannstrom I.O."/>
            <person name="Guillou S."/>
            <person name="Cros-Aarteil S."/>
            <person name="Calhoun S."/>
            <person name="Kuo A."/>
            <person name="Mondo S."/>
            <person name="Pangilinan J."/>
            <person name="Riley R."/>
            <person name="LaButti K."/>
            <person name="Andreopoulos B."/>
            <person name="Lipzen A."/>
            <person name="Chen C."/>
            <person name="Yanf M."/>
            <person name="Daum C."/>
            <person name="Ng V."/>
            <person name="Clum A."/>
            <person name="Steindorff A."/>
            <person name="Ohm R."/>
            <person name="Martin F."/>
            <person name="Silar P."/>
            <person name="Natvig D."/>
            <person name="Lalanne C."/>
            <person name="Gautier V."/>
            <person name="Ament-velasquez S.L."/>
            <person name="Kruys A."/>
            <person name="Hutchinson M.I."/>
            <person name="Powell A.J."/>
            <person name="Barry K."/>
            <person name="Miller A.N."/>
            <person name="Grigoriev I.V."/>
            <person name="Debuchy R."/>
            <person name="Gladieux P."/>
            <person name="Thoren M.H."/>
            <person name="Johannesson H."/>
        </authorList>
    </citation>
    <scope>NUCLEOTIDE SEQUENCE</scope>
    <source>
        <strain evidence="11">CBS 232.78</strain>
    </source>
</reference>
<name>A0AAE0U112_9PEZI</name>
<dbReference type="PANTHER" id="PTHR11685">
    <property type="entry name" value="RBR FAMILY RING FINGER AND IBR DOMAIN-CONTAINING"/>
    <property type="match status" value="1"/>
</dbReference>
<evidence type="ECO:0000256" key="9">
    <source>
        <dbReference type="SAM" id="MobiDB-lite"/>
    </source>
</evidence>
<evidence type="ECO:0000256" key="4">
    <source>
        <dbReference type="ARBA" id="ARBA00022723"/>
    </source>
</evidence>
<feature type="domain" description="RING-type" evidence="10">
    <location>
        <begin position="249"/>
        <end position="513"/>
    </location>
</feature>
<dbReference type="EC" id="2.3.2.31" evidence="2"/>
<reference evidence="11" key="1">
    <citation type="journal article" date="2023" name="Mol. Phylogenet. Evol.">
        <title>Genome-scale phylogeny and comparative genomics of the fungal order Sordariales.</title>
        <authorList>
            <person name="Hensen N."/>
            <person name="Bonometti L."/>
            <person name="Westerberg I."/>
            <person name="Brannstrom I.O."/>
            <person name="Guillou S."/>
            <person name="Cros-Aarteil S."/>
            <person name="Calhoun S."/>
            <person name="Haridas S."/>
            <person name="Kuo A."/>
            <person name="Mondo S."/>
            <person name="Pangilinan J."/>
            <person name="Riley R."/>
            <person name="LaButti K."/>
            <person name="Andreopoulos B."/>
            <person name="Lipzen A."/>
            <person name="Chen C."/>
            <person name="Yan M."/>
            <person name="Daum C."/>
            <person name="Ng V."/>
            <person name="Clum A."/>
            <person name="Steindorff A."/>
            <person name="Ohm R.A."/>
            <person name="Martin F."/>
            <person name="Silar P."/>
            <person name="Natvig D.O."/>
            <person name="Lalanne C."/>
            <person name="Gautier V."/>
            <person name="Ament-Velasquez S.L."/>
            <person name="Kruys A."/>
            <person name="Hutchinson M.I."/>
            <person name="Powell A.J."/>
            <person name="Barry K."/>
            <person name="Miller A.N."/>
            <person name="Grigoriev I.V."/>
            <person name="Debuchy R."/>
            <person name="Gladieux P."/>
            <person name="Hiltunen Thoren M."/>
            <person name="Johannesson H."/>
        </authorList>
    </citation>
    <scope>NUCLEOTIDE SEQUENCE</scope>
    <source>
        <strain evidence="11">CBS 232.78</strain>
    </source>
</reference>
<feature type="compositionally biased region" description="Low complexity" evidence="9">
    <location>
        <begin position="195"/>
        <end position="209"/>
    </location>
</feature>
<dbReference type="Pfam" id="PF01485">
    <property type="entry name" value="IBR"/>
    <property type="match status" value="1"/>
</dbReference>
<feature type="compositionally biased region" description="Basic and acidic residues" evidence="9">
    <location>
        <begin position="448"/>
        <end position="485"/>
    </location>
</feature>
<dbReference type="GO" id="GO:0061630">
    <property type="term" value="F:ubiquitin protein ligase activity"/>
    <property type="evidence" value="ECO:0007669"/>
    <property type="project" value="UniProtKB-EC"/>
</dbReference>
<proteinExistence type="predicted"/>
<feature type="region of interest" description="Disordered" evidence="9">
    <location>
        <begin position="22"/>
        <end position="94"/>
    </location>
</feature>
<dbReference type="SMART" id="SM00647">
    <property type="entry name" value="IBR"/>
    <property type="match status" value="1"/>
</dbReference>
<dbReference type="PROSITE" id="PS51873">
    <property type="entry name" value="TRIAD"/>
    <property type="match status" value="1"/>
</dbReference>
<dbReference type="GO" id="GO:0016567">
    <property type="term" value="P:protein ubiquitination"/>
    <property type="evidence" value="ECO:0007669"/>
    <property type="project" value="InterPro"/>
</dbReference>
<feature type="compositionally biased region" description="Low complexity" evidence="9">
    <location>
        <begin position="41"/>
        <end position="55"/>
    </location>
</feature>
<feature type="region of interest" description="Disordered" evidence="9">
    <location>
        <begin position="190"/>
        <end position="219"/>
    </location>
</feature>
<evidence type="ECO:0000256" key="3">
    <source>
        <dbReference type="ARBA" id="ARBA00022679"/>
    </source>
</evidence>
<dbReference type="GO" id="GO:0008270">
    <property type="term" value="F:zinc ion binding"/>
    <property type="evidence" value="ECO:0007669"/>
    <property type="project" value="UniProtKB-KW"/>
</dbReference>
<feature type="region of interest" description="Disordered" evidence="9">
    <location>
        <begin position="448"/>
        <end position="513"/>
    </location>
</feature>
<comment type="caution">
    <text evidence="11">The sequence shown here is derived from an EMBL/GenBank/DDBJ whole genome shotgun (WGS) entry which is preliminary data.</text>
</comment>
<dbReference type="InterPro" id="IPR013083">
    <property type="entry name" value="Znf_RING/FYVE/PHD"/>
</dbReference>
<organism evidence="11 12">
    <name type="scientific">Podospora didyma</name>
    <dbReference type="NCBI Taxonomy" id="330526"/>
    <lineage>
        <taxon>Eukaryota</taxon>
        <taxon>Fungi</taxon>
        <taxon>Dikarya</taxon>
        <taxon>Ascomycota</taxon>
        <taxon>Pezizomycotina</taxon>
        <taxon>Sordariomycetes</taxon>
        <taxon>Sordariomycetidae</taxon>
        <taxon>Sordariales</taxon>
        <taxon>Podosporaceae</taxon>
        <taxon>Podospora</taxon>
    </lineage>
</organism>
<evidence type="ECO:0000256" key="5">
    <source>
        <dbReference type="ARBA" id="ARBA00022737"/>
    </source>
</evidence>
<dbReference type="InterPro" id="IPR031127">
    <property type="entry name" value="E3_UB_ligase_RBR"/>
</dbReference>
<evidence type="ECO:0000313" key="11">
    <source>
        <dbReference type="EMBL" id="KAK3386619.1"/>
    </source>
</evidence>
<keyword evidence="4" id="KW-0479">Metal-binding</keyword>
<comment type="catalytic activity">
    <reaction evidence="1">
        <text>[E2 ubiquitin-conjugating enzyme]-S-ubiquitinyl-L-cysteine + [acceptor protein]-L-lysine = [E2 ubiquitin-conjugating enzyme]-L-cysteine + [acceptor protein]-N(6)-ubiquitinyl-L-lysine.</text>
        <dbReference type="EC" id="2.3.2.31"/>
    </reaction>
</comment>
<dbReference type="CDD" id="cd20335">
    <property type="entry name" value="BRcat_RBR"/>
    <property type="match status" value="1"/>
</dbReference>
<dbReference type="SUPFAM" id="SSF57850">
    <property type="entry name" value="RING/U-box"/>
    <property type="match status" value="2"/>
</dbReference>
<evidence type="ECO:0000256" key="2">
    <source>
        <dbReference type="ARBA" id="ARBA00012251"/>
    </source>
</evidence>
<feature type="compositionally biased region" description="Basic residues" evidence="9">
    <location>
        <begin position="83"/>
        <end position="94"/>
    </location>
</feature>
<evidence type="ECO:0000256" key="7">
    <source>
        <dbReference type="ARBA" id="ARBA00022786"/>
    </source>
</evidence>
<keyword evidence="3" id="KW-0808">Transferase</keyword>
<dbReference type="Gene3D" id="1.20.120.1750">
    <property type="match status" value="1"/>
</dbReference>
<keyword evidence="8" id="KW-0862">Zinc</keyword>
<keyword evidence="6" id="KW-0863">Zinc-finger</keyword>
<protein>
    <recommendedName>
        <fullName evidence="2">RBR-type E3 ubiquitin transferase</fullName>
        <ecNumber evidence="2">2.3.2.31</ecNumber>
    </recommendedName>
</protein>
<dbReference type="InterPro" id="IPR044066">
    <property type="entry name" value="TRIAD_supradom"/>
</dbReference>
<dbReference type="Gene3D" id="3.30.40.10">
    <property type="entry name" value="Zinc/RING finger domain, C3HC4 (zinc finger)"/>
    <property type="match status" value="1"/>
</dbReference>
<dbReference type="Proteomes" id="UP001285441">
    <property type="component" value="Unassembled WGS sequence"/>
</dbReference>
<keyword evidence="5" id="KW-0677">Repeat</keyword>
<dbReference type="EMBL" id="JAULSW010000003">
    <property type="protein sequence ID" value="KAK3386619.1"/>
    <property type="molecule type" value="Genomic_DNA"/>
</dbReference>
<evidence type="ECO:0000256" key="1">
    <source>
        <dbReference type="ARBA" id="ARBA00001798"/>
    </source>
</evidence>
<sequence length="513" mass="57110">MASSSTLSKPFYGSVSPAILGSFDWDDDIKPPEQEVSQKQPNNATSTTSNSPSTTMFRYKMNPAILGDDFTSGPSTSSSTIPTRKRSHSRNRNRLRVVNVSPVRNPPARTPRRPPAPQYRGYLPISPSILADFEDEGWLTVGDGPPALQDNGKGKAPAPVSSVMAAVEAQIASSLLTTRSSSAYFGLSKSRHNPAATADTETEESSTSAKHPGSFAPEDIGFGQRYQVDEGTDLVVITNKRQLPEIQAGTQQCSVCFDEKEISEFPRAAVTRTCKHPPRTCLECMKGTIRAQLESKLWNEIGCPEEGCKGILQNDDIQRFADEETNDRYQALSFRGAMSESDNFVWCTSGCGYGQVHEGGLSQPIVICLKCNHRSCFHHRVAWHENLTCDEYDALQADPLNFRSRFELENELAEQEAAARRAQEEADREFAKTLLEEEQRAIDQEIMEREERAQKERQERERQEREVREIKARKEREAAAKRQAEDLASATKVKSTTKPCPGCKAPIEKNSGW</sequence>
<dbReference type="AlphaFoldDB" id="A0AAE0U112"/>
<dbReference type="InterPro" id="IPR002867">
    <property type="entry name" value="IBR_dom"/>
</dbReference>
<evidence type="ECO:0000259" key="10">
    <source>
        <dbReference type="PROSITE" id="PS51873"/>
    </source>
</evidence>
<keyword evidence="7" id="KW-0833">Ubl conjugation pathway</keyword>
<feature type="compositionally biased region" description="Low complexity" evidence="9">
    <location>
        <begin position="71"/>
        <end position="82"/>
    </location>
</feature>